<dbReference type="Proteomes" id="UP000419144">
    <property type="component" value="Unassembled WGS sequence"/>
</dbReference>
<comment type="caution">
    <text evidence="2">The sequence shown here is derived from an EMBL/GenBank/DDBJ whole genome shotgun (WGS) entry which is preliminary data.</text>
</comment>
<feature type="transmembrane region" description="Helical" evidence="1">
    <location>
        <begin position="84"/>
        <end position="107"/>
    </location>
</feature>
<keyword evidence="1" id="KW-0812">Transmembrane</keyword>
<protein>
    <recommendedName>
        <fullName evidence="4">Amastin-like protein</fullName>
    </recommendedName>
</protein>
<evidence type="ECO:0008006" key="4">
    <source>
        <dbReference type="Google" id="ProtNLM"/>
    </source>
</evidence>
<name>A0A640KKD2_LEITA</name>
<evidence type="ECO:0000256" key="1">
    <source>
        <dbReference type="SAM" id="Phobius"/>
    </source>
</evidence>
<gene>
    <name evidence="2" type="ORF">LtaPh_2811900</name>
</gene>
<keyword evidence="1" id="KW-1133">Transmembrane helix</keyword>
<keyword evidence="1" id="KW-0472">Membrane</keyword>
<dbReference type="OrthoDB" id="264655at2759"/>
<evidence type="ECO:0000313" key="3">
    <source>
        <dbReference type="Proteomes" id="UP000419144"/>
    </source>
</evidence>
<feature type="transmembrane region" description="Helical" evidence="1">
    <location>
        <begin position="152"/>
        <end position="181"/>
    </location>
</feature>
<feature type="transmembrane region" description="Helical" evidence="1">
    <location>
        <begin position="227"/>
        <end position="251"/>
    </location>
</feature>
<accession>A0A640KKD2</accession>
<feature type="transmembrane region" description="Helical" evidence="1">
    <location>
        <begin position="188"/>
        <end position="207"/>
    </location>
</feature>
<reference evidence="2" key="1">
    <citation type="submission" date="2019-11" db="EMBL/GenBank/DDBJ databases">
        <title>Leishmania tarentolae CDS.</title>
        <authorList>
            <person name="Goto Y."/>
            <person name="Yamagishi J."/>
        </authorList>
    </citation>
    <scope>NUCLEOTIDE SEQUENCE [LARGE SCALE GENOMIC DNA]</scope>
    <source>
        <strain evidence="2">Parrot Tar II</strain>
    </source>
</reference>
<dbReference type="VEuPathDB" id="TriTrypDB:LtaPh_2811900"/>
<dbReference type="AlphaFoldDB" id="A0A640KKD2"/>
<keyword evidence="3" id="KW-1185">Reference proteome</keyword>
<proteinExistence type="predicted"/>
<dbReference type="EMBL" id="BLBS01000039">
    <property type="protein sequence ID" value="GET90033.1"/>
    <property type="molecule type" value="Genomic_DNA"/>
</dbReference>
<organism evidence="2 3">
    <name type="scientific">Leishmania tarentolae</name>
    <name type="common">Sauroleishmania tarentolae</name>
    <dbReference type="NCBI Taxonomy" id="5689"/>
    <lineage>
        <taxon>Eukaryota</taxon>
        <taxon>Discoba</taxon>
        <taxon>Euglenozoa</taxon>
        <taxon>Kinetoplastea</taxon>
        <taxon>Metakinetoplastina</taxon>
        <taxon>Trypanosomatida</taxon>
        <taxon>Trypanosomatidae</taxon>
        <taxon>Leishmaniinae</taxon>
        <taxon>Leishmania</taxon>
        <taxon>lizard Leishmania</taxon>
    </lineage>
</organism>
<sequence length="258" mass="29157">MKQELRSGGDASWDSHPQQDHMHSIFNMESNSWDGVAMKGNAPANMSGAGSSAGVYESSYLNELEYSPTAFSPRRFSRCRIENVAILATLILAVIFCIVSITTPLFYYRSPNLTIWIDSRRVWGTWVHGFRQHYSIHTIFCHRYAVRSDAYLALYSLLFLVFFIGLCLSLFPIICGCVLFCTYLIHSLLLASWFLVMAAMILGVQMYSANLCKDMSLKKIGFRYGPAFGFTAALFSLLSLTIIILALRAIWNPLRLLK</sequence>
<evidence type="ECO:0000313" key="2">
    <source>
        <dbReference type="EMBL" id="GET90033.1"/>
    </source>
</evidence>